<protein>
    <submittedName>
        <fullName evidence="3">Uncharacterized protein LOC118764482</fullName>
    </submittedName>
</protein>
<dbReference type="InterPro" id="IPR014752">
    <property type="entry name" value="Arrestin-like_C"/>
</dbReference>
<dbReference type="SUPFAM" id="SSF81296">
    <property type="entry name" value="E set domains"/>
    <property type="match status" value="1"/>
</dbReference>
<dbReference type="GO" id="GO:0015031">
    <property type="term" value="P:protein transport"/>
    <property type="evidence" value="ECO:0007669"/>
    <property type="project" value="TreeGrafter"/>
</dbReference>
<dbReference type="Proteomes" id="UP000515154">
    <property type="component" value="Linkage group LG8"/>
</dbReference>
<dbReference type="PANTHER" id="PTHR11188">
    <property type="entry name" value="ARRESTIN DOMAIN CONTAINING PROTEIN"/>
    <property type="match status" value="1"/>
</dbReference>
<proteinExistence type="predicted"/>
<organism evidence="2 3">
    <name type="scientific">Octopus sinensis</name>
    <name type="common">East Asian common octopus</name>
    <dbReference type="NCBI Taxonomy" id="2607531"/>
    <lineage>
        <taxon>Eukaryota</taxon>
        <taxon>Metazoa</taxon>
        <taxon>Spiralia</taxon>
        <taxon>Lophotrochozoa</taxon>
        <taxon>Mollusca</taxon>
        <taxon>Cephalopoda</taxon>
        <taxon>Coleoidea</taxon>
        <taxon>Octopodiformes</taxon>
        <taxon>Octopoda</taxon>
        <taxon>Incirrata</taxon>
        <taxon>Octopodidae</taxon>
        <taxon>Octopus</taxon>
    </lineage>
</organism>
<dbReference type="AlphaFoldDB" id="A0A7E6F0D1"/>
<dbReference type="GO" id="GO:0005737">
    <property type="term" value="C:cytoplasm"/>
    <property type="evidence" value="ECO:0007669"/>
    <property type="project" value="TreeGrafter"/>
</dbReference>
<dbReference type="InterPro" id="IPR050357">
    <property type="entry name" value="Arrestin_domain-protein"/>
</dbReference>
<reference evidence="3" key="1">
    <citation type="submission" date="2025-08" db="UniProtKB">
        <authorList>
            <consortium name="RefSeq"/>
        </authorList>
    </citation>
    <scope>IDENTIFICATION</scope>
</reference>
<evidence type="ECO:0000313" key="2">
    <source>
        <dbReference type="Proteomes" id="UP000515154"/>
    </source>
</evidence>
<dbReference type="Gene3D" id="2.60.40.640">
    <property type="match status" value="1"/>
</dbReference>
<dbReference type="PANTHER" id="PTHR11188:SF17">
    <property type="entry name" value="FI21816P1"/>
    <property type="match status" value="1"/>
</dbReference>
<name>A0A7E6F0D1_9MOLL</name>
<keyword evidence="2" id="KW-1185">Reference proteome</keyword>
<gene>
    <name evidence="3" type="primary">LOC118764482</name>
</gene>
<dbReference type="SMART" id="SM01017">
    <property type="entry name" value="Arrestin_C"/>
    <property type="match status" value="1"/>
</dbReference>
<evidence type="ECO:0000313" key="3">
    <source>
        <dbReference type="RefSeq" id="XP_036361119.1"/>
    </source>
</evidence>
<dbReference type="InterPro" id="IPR014756">
    <property type="entry name" value="Ig_E-set"/>
</dbReference>
<evidence type="ECO:0000259" key="1">
    <source>
        <dbReference type="SMART" id="SM01017"/>
    </source>
</evidence>
<dbReference type="Pfam" id="PF02752">
    <property type="entry name" value="Arrestin_C"/>
    <property type="match status" value="1"/>
</dbReference>
<dbReference type="InterPro" id="IPR011022">
    <property type="entry name" value="Arrestin_C-like"/>
</dbReference>
<accession>A0A7E6F0D1</accession>
<dbReference type="RefSeq" id="XP_036361119.1">
    <property type="nucleotide sequence ID" value="XM_036505226.1"/>
</dbReference>
<feature type="domain" description="Arrestin C-terminal-like" evidence="1">
    <location>
        <begin position="235"/>
        <end position="377"/>
    </location>
</feature>
<sequence>MTTLRRKTLSQSTYHTRHRAPIRKSLSSRDIHQVFTTFPTLGRSTHRVRNSSPISYFQIYTQKADDANYEPGELMTIDLEFYIKHPLELQFIEMIIVGQSSATYLQTGIGGAPKKVFMNKKFAVLGNPHERMIAMPGLYSSQYKFWLPPDIPSSLLYEDKNTVVLEITYFIAIYIHTPLNIHPSSHNFQSRDPHTVLLRKKHFQVEESPSSLVNRLSEALIPVNHEEKTKLKFSRGKQVHIVLTLDKRLYEPGERICLGLQIAIDPGWPTKSVSKITGTLNQLVQFEEKSERFSKCISHVRSKDPSPIEEPSQNEKKENKFQIFLPIHKNAALCISQYKCKLFQVSHYLQVEITFSGLSGKLRFRIPIFIGQRILPHLTMSQKITSNFLTPIFSKPLRFPHFSPTEMPQNQIQTTKVSSKWYSYFCCCCCCCC</sequence>
<dbReference type="KEGG" id="osn:118764482"/>